<dbReference type="Pfam" id="PF00498">
    <property type="entry name" value="FHA"/>
    <property type="match status" value="1"/>
</dbReference>
<keyword evidence="4" id="KW-1185">Reference proteome</keyword>
<feature type="region of interest" description="Disordered" evidence="1">
    <location>
        <begin position="261"/>
        <end position="290"/>
    </location>
</feature>
<dbReference type="Proteomes" id="UP000799424">
    <property type="component" value="Unassembled WGS sequence"/>
</dbReference>
<dbReference type="GO" id="GO:0005737">
    <property type="term" value="C:cytoplasm"/>
    <property type="evidence" value="ECO:0007669"/>
    <property type="project" value="TreeGrafter"/>
</dbReference>
<organism evidence="3 4">
    <name type="scientific">Ophiobolus disseminans</name>
    <dbReference type="NCBI Taxonomy" id="1469910"/>
    <lineage>
        <taxon>Eukaryota</taxon>
        <taxon>Fungi</taxon>
        <taxon>Dikarya</taxon>
        <taxon>Ascomycota</taxon>
        <taxon>Pezizomycotina</taxon>
        <taxon>Dothideomycetes</taxon>
        <taxon>Pleosporomycetidae</taxon>
        <taxon>Pleosporales</taxon>
        <taxon>Pleosporineae</taxon>
        <taxon>Phaeosphaeriaceae</taxon>
        <taxon>Ophiobolus</taxon>
    </lineage>
</organism>
<dbReference type="SUPFAM" id="SSF49879">
    <property type="entry name" value="SMAD/FHA domain"/>
    <property type="match status" value="1"/>
</dbReference>
<dbReference type="PANTHER" id="PTHR15715:SF37">
    <property type="entry name" value="LD47843P"/>
    <property type="match status" value="1"/>
</dbReference>
<dbReference type="InterPro" id="IPR000253">
    <property type="entry name" value="FHA_dom"/>
</dbReference>
<dbReference type="AlphaFoldDB" id="A0A6A7AHG9"/>
<feature type="region of interest" description="Disordered" evidence="1">
    <location>
        <begin position="140"/>
        <end position="184"/>
    </location>
</feature>
<evidence type="ECO:0000259" key="2">
    <source>
        <dbReference type="PROSITE" id="PS50006"/>
    </source>
</evidence>
<accession>A0A6A7AHG9</accession>
<name>A0A6A7AHG9_9PLEO</name>
<dbReference type="SMART" id="SM00240">
    <property type="entry name" value="FHA"/>
    <property type="match status" value="1"/>
</dbReference>
<proteinExistence type="predicted"/>
<evidence type="ECO:0000256" key="1">
    <source>
        <dbReference type="SAM" id="MobiDB-lite"/>
    </source>
</evidence>
<sequence>MPQTFRVVLRDAEGFEGLDSRRFDLAVGAAFPIGRASRNTTKKDLMPAEHNAFIDSPVISRDHAVLSASTVDDVPKVFITDSNSMHGTTVNGQRLVANTPQQLSSGDTIQFGIDVNRNEEFYVARKYTFEAEVMPPQAPFSLGFTVPEPESEDEDIPGTTPHRGSQTNPLTIDESDSESDTSNNEPAEITMIGEVFIVQANEPAAVSDFVPPHEPGGENSEDEESLGRYPSDIDIHLDEDMDSQASIMGDSVVDYSSDMEVSDVEAEDGSETTGQHAATETELPLQEQPTAPNLPPWANRDLSLSFNQMQGFVNSSLPPMMMMNTNNQNMTSFAPPLPPRPSAARPSIFDRGDVVYSQKPSWLSDDVNTFSNFLGTNHGDRPSLFSPAPASSMAPPQEAESAATTFSSSSVNFAPINSNRLQTPPAMPLSDVTTSTPPAPNRRTKVSITEIVEEQPPTPESVNEMKRKVDVLEEEETSTPEEEVIVPVDETVPAVEAFGVDASGAEAPATEAPADTVAVQTAAIIAQRPKKQPRSILSRLQNTATYLGYGVAGAAGGIALLATLPDGFFFA</sequence>
<evidence type="ECO:0000313" key="3">
    <source>
        <dbReference type="EMBL" id="KAF2832374.1"/>
    </source>
</evidence>
<reference evidence="3" key="1">
    <citation type="journal article" date="2020" name="Stud. Mycol.">
        <title>101 Dothideomycetes genomes: a test case for predicting lifestyles and emergence of pathogens.</title>
        <authorList>
            <person name="Haridas S."/>
            <person name="Albert R."/>
            <person name="Binder M."/>
            <person name="Bloem J."/>
            <person name="Labutti K."/>
            <person name="Salamov A."/>
            <person name="Andreopoulos B."/>
            <person name="Baker S."/>
            <person name="Barry K."/>
            <person name="Bills G."/>
            <person name="Bluhm B."/>
            <person name="Cannon C."/>
            <person name="Castanera R."/>
            <person name="Culley D."/>
            <person name="Daum C."/>
            <person name="Ezra D."/>
            <person name="Gonzalez J."/>
            <person name="Henrissat B."/>
            <person name="Kuo A."/>
            <person name="Liang C."/>
            <person name="Lipzen A."/>
            <person name="Lutzoni F."/>
            <person name="Magnuson J."/>
            <person name="Mondo S."/>
            <person name="Nolan M."/>
            <person name="Ohm R."/>
            <person name="Pangilinan J."/>
            <person name="Park H.-J."/>
            <person name="Ramirez L."/>
            <person name="Alfaro M."/>
            <person name="Sun H."/>
            <person name="Tritt A."/>
            <person name="Yoshinaga Y."/>
            <person name="Zwiers L.-H."/>
            <person name="Turgeon B."/>
            <person name="Goodwin S."/>
            <person name="Spatafora J."/>
            <person name="Crous P."/>
            <person name="Grigoriev I."/>
        </authorList>
    </citation>
    <scope>NUCLEOTIDE SEQUENCE</scope>
    <source>
        <strain evidence="3">CBS 113818</strain>
    </source>
</reference>
<dbReference type="EMBL" id="MU006217">
    <property type="protein sequence ID" value="KAF2832374.1"/>
    <property type="molecule type" value="Genomic_DNA"/>
</dbReference>
<feature type="region of interest" description="Disordered" evidence="1">
    <location>
        <begin position="207"/>
        <end position="228"/>
    </location>
</feature>
<feature type="region of interest" description="Disordered" evidence="1">
    <location>
        <begin position="420"/>
        <end position="442"/>
    </location>
</feature>
<protein>
    <recommendedName>
        <fullName evidence="2">FHA domain-containing protein</fullName>
    </recommendedName>
</protein>
<gene>
    <name evidence="3" type="ORF">CC86DRAFT_366185</name>
</gene>
<dbReference type="Gene3D" id="2.60.200.20">
    <property type="match status" value="1"/>
</dbReference>
<dbReference type="OrthoDB" id="4096268at2759"/>
<evidence type="ECO:0000313" key="4">
    <source>
        <dbReference type="Proteomes" id="UP000799424"/>
    </source>
</evidence>
<feature type="domain" description="FHA" evidence="2">
    <location>
        <begin position="31"/>
        <end position="95"/>
    </location>
</feature>
<dbReference type="InterPro" id="IPR008984">
    <property type="entry name" value="SMAD_FHA_dom_sf"/>
</dbReference>
<feature type="compositionally biased region" description="Acidic residues" evidence="1">
    <location>
        <begin position="261"/>
        <end position="270"/>
    </location>
</feature>
<dbReference type="InterPro" id="IPR051176">
    <property type="entry name" value="Cent_Immune-Sig_Mod"/>
</dbReference>
<dbReference type="PROSITE" id="PS50006">
    <property type="entry name" value="FHA_DOMAIN"/>
    <property type="match status" value="1"/>
</dbReference>
<dbReference type="PANTHER" id="PTHR15715">
    <property type="entry name" value="CENTROSOMAL PROTEIN OF 170 KDA"/>
    <property type="match status" value="1"/>
</dbReference>